<gene>
    <name evidence="6" type="ORF">U27_06882</name>
</gene>
<dbReference type="CDD" id="cd17267">
    <property type="entry name" value="RMtype1_S_EcoAO83I-TRD1-CR1_like"/>
    <property type="match status" value="1"/>
</dbReference>
<proteinExistence type="inferred from homology"/>
<dbReference type="GO" id="GO:0003677">
    <property type="term" value="F:DNA binding"/>
    <property type="evidence" value="ECO:0007669"/>
    <property type="project" value="UniProtKB-KW"/>
</dbReference>
<evidence type="ECO:0000313" key="6">
    <source>
        <dbReference type="EMBL" id="GAK59896.1"/>
    </source>
</evidence>
<keyword evidence="4" id="KW-0175">Coiled coil</keyword>
<evidence type="ECO:0000256" key="2">
    <source>
        <dbReference type="ARBA" id="ARBA00022747"/>
    </source>
</evidence>
<organism evidence="6">
    <name type="scientific">Vecturithrix granuli</name>
    <dbReference type="NCBI Taxonomy" id="1499967"/>
    <lineage>
        <taxon>Bacteria</taxon>
        <taxon>Candidatus Moduliflexota</taxon>
        <taxon>Candidatus Vecturitrichia</taxon>
        <taxon>Candidatus Vecturitrichales</taxon>
        <taxon>Candidatus Vecturitrichaceae</taxon>
        <taxon>Candidatus Vecturithrix</taxon>
    </lineage>
</organism>
<dbReference type="SUPFAM" id="SSF116734">
    <property type="entry name" value="DNA methylase specificity domain"/>
    <property type="match status" value="1"/>
</dbReference>
<dbReference type="Proteomes" id="UP000030661">
    <property type="component" value="Unassembled WGS sequence"/>
</dbReference>
<protein>
    <submittedName>
        <fullName evidence="6">Restriction modification system DNA specificity domain</fullName>
    </submittedName>
</protein>
<dbReference type="AlphaFoldDB" id="A0A081C5P1"/>
<evidence type="ECO:0000256" key="1">
    <source>
        <dbReference type="ARBA" id="ARBA00010923"/>
    </source>
</evidence>
<feature type="coiled-coil region" evidence="4">
    <location>
        <begin position="84"/>
        <end position="111"/>
    </location>
</feature>
<dbReference type="PANTHER" id="PTHR43140">
    <property type="entry name" value="TYPE-1 RESTRICTION ENZYME ECOKI SPECIFICITY PROTEIN"/>
    <property type="match status" value="1"/>
</dbReference>
<evidence type="ECO:0000256" key="4">
    <source>
        <dbReference type="SAM" id="Coils"/>
    </source>
</evidence>
<dbReference type="InterPro" id="IPR051212">
    <property type="entry name" value="Type-I_RE_S_subunit"/>
</dbReference>
<name>A0A081C5P1_VECG1</name>
<comment type="similarity">
    <text evidence="1">Belongs to the type-I restriction system S methylase family.</text>
</comment>
<dbReference type="STRING" id="1499967.U27_06882"/>
<accession>A0A081C5P1</accession>
<dbReference type="GO" id="GO:0009307">
    <property type="term" value="P:DNA restriction-modification system"/>
    <property type="evidence" value="ECO:0007669"/>
    <property type="project" value="UniProtKB-KW"/>
</dbReference>
<feature type="domain" description="Type I restriction modification DNA specificity" evidence="5">
    <location>
        <begin position="5"/>
        <end position="96"/>
    </location>
</feature>
<dbReference type="PANTHER" id="PTHR43140:SF1">
    <property type="entry name" value="TYPE I RESTRICTION ENZYME ECOKI SPECIFICITY SUBUNIT"/>
    <property type="match status" value="1"/>
</dbReference>
<dbReference type="EMBL" id="DF820471">
    <property type="protein sequence ID" value="GAK59896.1"/>
    <property type="molecule type" value="Genomic_DNA"/>
</dbReference>
<keyword evidence="3" id="KW-0238">DNA-binding</keyword>
<sequence length="160" mass="18249">MTGRSGSVGKVYYIEDDFWPHNTTLFVKDFKGNFPKYVYYFLLGFDITQYSASTAVPTLNRNNLRNIFVDVPPLEEQHEIVRRVEQLFALADSLEAKYHKAMQRVAKIEQALLAKAFLGELAPSDPHDESAEVLLQRILAEKSKLEAGKQTKKKQKSSPK</sequence>
<reference evidence="6" key="1">
    <citation type="journal article" date="2015" name="PeerJ">
        <title>First genomic representation of candidate bacterial phylum KSB3 points to enhanced environmental sensing as a trigger of wastewater bulking.</title>
        <authorList>
            <person name="Sekiguchi Y."/>
            <person name="Ohashi A."/>
            <person name="Parks D.H."/>
            <person name="Yamauchi T."/>
            <person name="Tyson G.W."/>
            <person name="Hugenholtz P."/>
        </authorList>
    </citation>
    <scope>NUCLEOTIDE SEQUENCE [LARGE SCALE GENOMIC DNA]</scope>
</reference>
<evidence type="ECO:0000259" key="5">
    <source>
        <dbReference type="Pfam" id="PF01420"/>
    </source>
</evidence>
<dbReference type="eggNOG" id="COG0732">
    <property type="taxonomic scope" value="Bacteria"/>
</dbReference>
<dbReference type="Pfam" id="PF01420">
    <property type="entry name" value="Methylase_S"/>
    <property type="match status" value="1"/>
</dbReference>
<keyword evidence="7" id="KW-1185">Reference proteome</keyword>
<dbReference type="InterPro" id="IPR000055">
    <property type="entry name" value="Restrct_endonuc_typeI_TRD"/>
</dbReference>
<dbReference type="Gene3D" id="3.90.220.20">
    <property type="entry name" value="DNA methylase specificity domains"/>
    <property type="match status" value="1"/>
</dbReference>
<evidence type="ECO:0000256" key="3">
    <source>
        <dbReference type="ARBA" id="ARBA00023125"/>
    </source>
</evidence>
<dbReference type="InterPro" id="IPR044946">
    <property type="entry name" value="Restrct_endonuc_typeI_TRD_sf"/>
</dbReference>
<keyword evidence="2" id="KW-0680">Restriction system</keyword>
<dbReference type="HOGENOM" id="CLU_1648813_0_0_0"/>
<evidence type="ECO:0000313" key="7">
    <source>
        <dbReference type="Proteomes" id="UP000030661"/>
    </source>
</evidence>